<evidence type="ECO:0000256" key="2">
    <source>
        <dbReference type="ARBA" id="ARBA00022801"/>
    </source>
</evidence>
<dbReference type="GO" id="GO:0005634">
    <property type="term" value="C:nucleus"/>
    <property type="evidence" value="ECO:0007669"/>
    <property type="project" value="TreeGrafter"/>
</dbReference>
<evidence type="ECO:0000256" key="5">
    <source>
        <dbReference type="SAM" id="Phobius"/>
    </source>
</evidence>
<dbReference type="PANTHER" id="PTHR45626:SF17">
    <property type="entry name" value="HELICASE-LIKE TRANSCRIPTION FACTOR"/>
    <property type="match status" value="1"/>
</dbReference>
<evidence type="ECO:0000256" key="4">
    <source>
        <dbReference type="ARBA" id="ARBA00022840"/>
    </source>
</evidence>
<organism evidence="7 8">
    <name type="scientific">Rhodocollybia butyracea</name>
    <dbReference type="NCBI Taxonomy" id="206335"/>
    <lineage>
        <taxon>Eukaryota</taxon>
        <taxon>Fungi</taxon>
        <taxon>Dikarya</taxon>
        <taxon>Basidiomycota</taxon>
        <taxon>Agaricomycotina</taxon>
        <taxon>Agaricomycetes</taxon>
        <taxon>Agaricomycetidae</taxon>
        <taxon>Agaricales</taxon>
        <taxon>Marasmiineae</taxon>
        <taxon>Omphalotaceae</taxon>
        <taxon>Rhodocollybia</taxon>
    </lineage>
</organism>
<dbReference type="GO" id="GO:0008094">
    <property type="term" value="F:ATP-dependent activity, acting on DNA"/>
    <property type="evidence" value="ECO:0007669"/>
    <property type="project" value="TreeGrafter"/>
</dbReference>
<dbReference type="EMBL" id="JADNRY010000276">
    <property type="protein sequence ID" value="KAF9059826.1"/>
    <property type="molecule type" value="Genomic_DNA"/>
</dbReference>
<dbReference type="GO" id="GO:0005524">
    <property type="term" value="F:ATP binding"/>
    <property type="evidence" value="ECO:0007669"/>
    <property type="project" value="UniProtKB-KW"/>
</dbReference>
<dbReference type="InterPro" id="IPR027417">
    <property type="entry name" value="P-loop_NTPase"/>
</dbReference>
<evidence type="ECO:0000256" key="3">
    <source>
        <dbReference type="ARBA" id="ARBA00022806"/>
    </source>
</evidence>
<dbReference type="AlphaFoldDB" id="A0A9P5P7R6"/>
<keyword evidence="1" id="KW-0547">Nucleotide-binding</keyword>
<keyword evidence="2 7" id="KW-0378">Hydrolase</keyword>
<dbReference type="Gene3D" id="3.40.50.300">
    <property type="entry name" value="P-loop containing nucleotide triphosphate hydrolases"/>
    <property type="match status" value="1"/>
</dbReference>
<dbReference type="Proteomes" id="UP000772434">
    <property type="component" value="Unassembled WGS sequence"/>
</dbReference>
<keyword evidence="3" id="KW-0347">Helicase</keyword>
<proteinExistence type="predicted"/>
<dbReference type="OrthoDB" id="3048658at2759"/>
<dbReference type="Pfam" id="PF00271">
    <property type="entry name" value="Helicase_C"/>
    <property type="match status" value="1"/>
</dbReference>
<keyword evidence="8" id="KW-1185">Reference proteome</keyword>
<evidence type="ECO:0000256" key="1">
    <source>
        <dbReference type="ARBA" id="ARBA00022741"/>
    </source>
</evidence>
<dbReference type="InterPro" id="IPR049730">
    <property type="entry name" value="SNF2/RAD54-like_C"/>
</dbReference>
<keyword evidence="4" id="KW-0067">ATP-binding</keyword>
<dbReference type="InterPro" id="IPR001650">
    <property type="entry name" value="Helicase_C-like"/>
</dbReference>
<evidence type="ECO:0000313" key="7">
    <source>
        <dbReference type="EMBL" id="KAF9059826.1"/>
    </source>
</evidence>
<gene>
    <name evidence="7" type="ORF">BDP27DRAFT_443491</name>
</gene>
<keyword evidence="5" id="KW-0812">Transmembrane</keyword>
<protein>
    <submittedName>
        <fullName evidence="7">P-loop containing nucleoside triphosphate hydrolase protein</fullName>
    </submittedName>
</protein>
<keyword evidence="5" id="KW-0472">Membrane</keyword>
<dbReference type="InterPro" id="IPR050628">
    <property type="entry name" value="SNF2_RAD54_helicase_TF"/>
</dbReference>
<dbReference type="PANTHER" id="PTHR45626">
    <property type="entry name" value="TRANSCRIPTION TERMINATION FACTOR 2-RELATED"/>
    <property type="match status" value="1"/>
</dbReference>
<evidence type="ECO:0000259" key="6">
    <source>
        <dbReference type="Pfam" id="PF00271"/>
    </source>
</evidence>
<dbReference type="CDD" id="cd18793">
    <property type="entry name" value="SF2_C_SNF"/>
    <property type="match status" value="1"/>
</dbReference>
<dbReference type="SUPFAM" id="SSF52540">
    <property type="entry name" value="P-loop containing nucleoside triphosphate hydrolases"/>
    <property type="match status" value="1"/>
</dbReference>
<accession>A0A9P5P7R6</accession>
<keyword evidence="5" id="KW-1133">Transmembrane helix</keyword>
<comment type="caution">
    <text evidence="7">The sequence shown here is derived from an EMBL/GenBank/DDBJ whole genome shotgun (WGS) entry which is preliminary data.</text>
</comment>
<dbReference type="GO" id="GO:0006281">
    <property type="term" value="P:DNA repair"/>
    <property type="evidence" value="ECO:0007669"/>
    <property type="project" value="TreeGrafter"/>
</dbReference>
<feature type="domain" description="Helicase C-terminal" evidence="6">
    <location>
        <begin position="3"/>
        <end position="61"/>
    </location>
</feature>
<feature type="transmembrane region" description="Helical" evidence="5">
    <location>
        <begin position="67"/>
        <end position="87"/>
    </location>
</feature>
<sequence length="97" mass="10967">MAQRTSYINQFKSDPTIKVLMMSNVGMQGLNLTIARTLVLFEPSWSAVMAHQVYGRVFRRGQTRETFIFQLIASATVEVLLIANGLGKKKLHFHSPK</sequence>
<dbReference type="GO" id="GO:0004386">
    <property type="term" value="F:helicase activity"/>
    <property type="evidence" value="ECO:0007669"/>
    <property type="project" value="UniProtKB-KW"/>
</dbReference>
<name>A0A9P5P7R6_9AGAR</name>
<reference evidence="7" key="1">
    <citation type="submission" date="2020-11" db="EMBL/GenBank/DDBJ databases">
        <authorList>
            <consortium name="DOE Joint Genome Institute"/>
            <person name="Ahrendt S."/>
            <person name="Riley R."/>
            <person name="Andreopoulos W."/>
            <person name="Labutti K."/>
            <person name="Pangilinan J."/>
            <person name="Ruiz-Duenas F.J."/>
            <person name="Barrasa J.M."/>
            <person name="Sanchez-Garcia M."/>
            <person name="Camarero S."/>
            <person name="Miyauchi S."/>
            <person name="Serrano A."/>
            <person name="Linde D."/>
            <person name="Babiker R."/>
            <person name="Drula E."/>
            <person name="Ayuso-Fernandez I."/>
            <person name="Pacheco R."/>
            <person name="Padilla G."/>
            <person name="Ferreira P."/>
            <person name="Barriuso J."/>
            <person name="Kellner H."/>
            <person name="Castanera R."/>
            <person name="Alfaro M."/>
            <person name="Ramirez L."/>
            <person name="Pisabarro A.G."/>
            <person name="Kuo A."/>
            <person name="Tritt A."/>
            <person name="Lipzen A."/>
            <person name="He G."/>
            <person name="Yan M."/>
            <person name="Ng V."/>
            <person name="Cullen D."/>
            <person name="Martin F."/>
            <person name="Rosso M.-N."/>
            <person name="Henrissat B."/>
            <person name="Hibbett D."/>
            <person name="Martinez A.T."/>
            <person name="Grigoriev I.V."/>
        </authorList>
    </citation>
    <scope>NUCLEOTIDE SEQUENCE</scope>
    <source>
        <strain evidence="7">AH 40177</strain>
    </source>
</reference>
<evidence type="ECO:0000313" key="8">
    <source>
        <dbReference type="Proteomes" id="UP000772434"/>
    </source>
</evidence>
<dbReference type="GO" id="GO:0016787">
    <property type="term" value="F:hydrolase activity"/>
    <property type="evidence" value="ECO:0007669"/>
    <property type="project" value="UniProtKB-KW"/>
</dbReference>